<proteinExistence type="predicted"/>
<dbReference type="Proteomes" id="UP000318138">
    <property type="component" value="Chromosome"/>
</dbReference>
<accession>A0A859FIB0</accession>
<dbReference type="RefSeq" id="WP_176009919.1">
    <property type="nucleotide sequence ID" value="NZ_CP041372.2"/>
</dbReference>
<dbReference type="EMBL" id="CP041372">
    <property type="protein sequence ID" value="QKS71936.1"/>
    <property type="molecule type" value="Genomic_DNA"/>
</dbReference>
<reference evidence="2" key="1">
    <citation type="submission" date="2019-07" db="EMBL/GenBank/DDBJ databases">
        <title>Bacillus alkalisoli sp. nov. isolated from saline soil.</title>
        <authorList>
            <person name="Sun J.-Q."/>
            <person name="Xu L."/>
        </authorList>
    </citation>
    <scope>NUCLEOTIDE SEQUENCE [LARGE SCALE GENOMIC DNA]</scope>
    <source>
        <strain evidence="2">M4U3P1</strain>
    </source>
</reference>
<name>A0A859FIB0_9BACI</name>
<gene>
    <name evidence="1" type="ORF">FLK61_35300</name>
</gene>
<protein>
    <submittedName>
        <fullName evidence="1">Uncharacterized protein</fullName>
    </submittedName>
</protein>
<dbReference type="KEGG" id="psua:FLK61_35300"/>
<evidence type="ECO:0000313" key="1">
    <source>
        <dbReference type="EMBL" id="QKS71936.1"/>
    </source>
</evidence>
<dbReference type="AlphaFoldDB" id="A0A859FIB0"/>
<sequence>MPINTVSGEVRVFCGAQSQVNEFLFENPDLEVLDIQMSSGSSFVKIMVIYRPEE</sequence>
<evidence type="ECO:0000313" key="2">
    <source>
        <dbReference type="Proteomes" id="UP000318138"/>
    </source>
</evidence>
<keyword evidence="2" id="KW-1185">Reference proteome</keyword>
<organism evidence="1 2">
    <name type="scientific">Paenalkalicoccus suaedae</name>
    <dbReference type="NCBI Taxonomy" id="2592382"/>
    <lineage>
        <taxon>Bacteria</taxon>
        <taxon>Bacillati</taxon>
        <taxon>Bacillota</taxon>
        <taxon>Bacilli</taxon>
        <taxon>Bacillales</taxon>
        <taxon>Bacillaceae</taxon>
        <taxon>Paenalkalicoccus</taxon>
    </lineage>
</organism>